<feature type="domain" description="Flagellin N-terminal" evidence="4">
    <location>
        <begin position="4"/>
        <end position="135"/>
    </location>
</feature>
<sequence length="424" mass="43566">MTSINTNVAAMTALQTLQSTNSMMDDTQNRISTGYRVGQASDNAAYWSIATTMRSDVKAMSSVADSLGIGASTVDTAYEALSASKDVLDEIKAKLTTATQDGVDRTKVQDEITQLQNQLKSIASSASFSGQNWLSIDSSAASYTSSKDMISSFSRSAGGSLSVGSIRVDTSSFALFDASGTKSGIIDSGKVNMTAVTLGAGTSAAGTAGPPATSGTYTPAAPTAAFTLDSDDMISFTLAVDGGTAQKVLITKGIIDDALGTTDGVVSSANYAKVFAKAVDFANVTGVSVNATTGVVTSNSTGTTSTVAFAAGSSDSIGVSEMDITKSTVKTVDIKAYINIVDSAISKVTAAASTLGSVKNRIDIQTSFVNNLMDTFEKGIGTLVDADMTEESTKLKALQTQQQLGVQALSIANNSTQTLLQLFR</sequence>
<comment type="function">
    <text evidence="3">Flagellin is the subunit protein which polymerizes to form the filaments of bacterial flagella.</text>
</comment>
<keyword evidence="2 3" id="KW-0975">Bacterial flagellum</keyword>
<keyword evidence="6" id="KW-0282">Flagellum</keyword>
<dbReference type="AlphaFoldDB" id="Q0G161"/>
<dbReference type="PANTHER" id="PTHR42792:SF2">
    <property type="entry name" value="FLAGELLIN"/>
    <property type="match status" value="1"/>
</dbReference>
<organism evidence="6 7">
    <name type="scientific">Fulvimarina pelagi HTCC2506</name>
    <dbReference type="NCBI Taxonomy" id="314231"/>
    <lineage>
        <taxon>Bacteria</taxon>
        <taxon>Pseudomonadati</taxon>
        <taxon>Pseudomonadota</taxon>
        <taxon>Alphaproteobacteria</taxon>
        <taxon>Hyphomicrobiales</taxon>
        <taxon>Aurantimonadaceae</taxon>
        <taxon>Fulvimarina</taxon>
    </lineage>
</organism>
<proteinExistence type="inferred from homology"/>
<keyword evidence="6" id="KW-0969">Cilium</keyword>
<dbReference type="eggNOG" id="COG1344">
    <property type="taxonomic scope" value="Bacteria"/>
</dbReference>
<protein>
    <recommendedName>
        <fullName evidence="3">Flagellin</fullName>
    </recommendedName>
</protein>
<dbReference type="PRINTS" id="PR00207">
    <property type="entry name" value="FLAGELLIN"/>
</dbReference>
<keyword evidence="3" id="KW-0964">Secreted</keyword>
<dbReference type="InterPro" id="IPR046358">
    <property type="entry name" value="Flagellin_C"/>
</dbReference>
<dbReference type="GO" id="GO:0009288">
    <property type="term" value="C:bacterial-type flagellum"/>
    <property type="evidence" value="ECO:0007669"/>
    <property type="project" value="UniProtKB-SubCell"/>
</dbReference>
<accession>Q0G161</accession>
<dbReference type="EMBL" id="AATP01000005">
    <property type="protein sequence ID" value="EAU40778.1"/>
    <property type="molecule type" value="Genomic_DNA"/>
</dbReference>
<dbReference type="InterPro" id="IPR001029">
    <property type="entry name" value="Flagellin_N"/>
</dbReference>
<keyword evidence="7" id="KW-1185">Reference proteome</keyword>
<evidence type="ECO:0000256" key="1">
    <source>
        <dbReference type="ARBA" id="ARBA00005709"/>
    </source>
</evidence>
<dbReference type="RefSeq" id="WP_007068686.1">
    <property type="nucleotide sequence ID" value="NZ_DS022272.1"/>
</dbReference>
<evidence type="ECO:0000313" key="6">
    <source>
        <dbReference type="EMBL" id="EAU40778.1"/>
    </source>
</evidence>
<comment type="similarity">
    <text evidence="1 3">Belongs to the bacterial flagellin family.</text>
</comment>
<dbReference type="Pfam" id="PF00669">
    <property type="entry name" value="Flagellin_N"/>
    <property type="match status" value="1"/>
</dbReference>
<feature type="domain" description="Flagellin C-terminal" evidence="5">
    <location>
        <begin position="338"/>
        <end position="423"/>
    </location>
</feature>
<reference evidence="6 7" key="1">
    <citation type="journal article" date="2010" name="J. Bacteriol.">
        <title>Genome sequence of Fulvimarina pelagi HTCC2506T, a Mn(II)-oxidizing alphaproteobacterium possessing an aerobic anoxygenic photosynthetic gene cluster and Xanthorhodopsin.</title>
        <authorList>
            <person name="Kang I."/>
            <person name="Oh H.M."/>
            <person name="Lim S.I."/>
            <person name="Ferriera S."/>
            <person name="Giovannoni S.J."/>
            <person name="Cho J.C."/>
        </authorList>
    </citation>
    <scope>NUCLEOTIDE SEQUENCE [LARGE SCALE GENOMIC DNA]</scope>
    <source>
        <strain evidence="6 7">HTCC2506</strain>
    </source>
</reference>
<dbReference type="Pfam" id="PF00700">
    <property type="entry name" value="Flagellin_C"/>
    <property type="match status" value="1"/>
</dbReference>
<evidence type="ECO:0000313" key="7">
    <source>
        <dbReference type="Proteomes" id="UP000004310"/>
    </source>
</evidence>
<dbReference type="PANTHER" id="PTHR42792">
    <property type="entry name" value="FLAGELLIN"/>
    <property type="match status" value="1"/>
</dbReference>
<keyword evidence="6" id="KW-0966">Cell projection</keyword>
<name>Q0G161_9HYPH</name>
<dbReference type="GO" id="GO:0005198">
    <property type="term" value="F:structural molecule activity"/>
    <property type="evidence" value="ECO:0007669"/>
    <property type="project" value="UniProtKB-UniRule"/>
</dbReference>
<evidence type="ECO:0000259" key="4">
    <source>
        <dbReference type="Pfam" id="PF00669"/>
    </source>
</evidence>
<evidence type="ECO:0000256" key="3">
    <source>
        <dbReference type="RuleBase" id="RU362073"/>
    </source>
</evidence>
<dbReference type="Gene3D" id="1.20.1330.10">
    <property type="entry name" value="f41 fragment of flagellin, N-terminal domain"/>
    <property type="match status" value="1"/>
</dbReference>
<dbReference type="HOGENOM" id="CLU_011142_1_1_5"/>
<dbReference type="InterPro" id="IPR001492">
    <property type="entry name" value="Flagellin"/>
</dbReference>
<dbReference type="Proteomes" id="UP000004310">
    <property type="component" value="Unassembled WGS sequence"/>
</dbReference>
<dbReference type="SUPFAM" id="SSF64518">
    <property type="entry name" value="Phase 1 flagellin"/>
    <property type="match status" value="1"/>
</dbReference>
<dbReference type="STRING" id="217511.GCA_001463845_01861"/>
<comment type="caution">
    <text evidence="6">The sequence shown here is derived from an EMBL/GenBank/DDBJ whole genome shotgun (WGS) entry which is preliminary data.</text>
</comment>
<gene>
    <name evidence="6" type="ORF">FP2506_17859</name>
</gene>
<comment type="subcellular location">
    <subcellularLocation>
        <location evidence="3">Secreted</location>
    </subcellularLocation>
    <subcellularLocation>
        <location evidence="3">Bacterial flagellum</location>
    </subcellularLocation>
</comment>
<evidence type="ECO:0000259" key="5">
    <source>
        <dbReference type="Pfam" id="PF00700"/>
    </source>
</evidence>
<dbReference type="GO" id="GO:0005576">
    <property type="term" value="C:extracellular region"/>
    <property type="evidence" value="ECO:0007669"/>
    <property type="project" value="UniProtKB-SubCell"/>
</dbReference>
<evidence type="ECO:0000256" key="2">
    <source>
        <dbReference type="ARBA" id="ARBA00023143"/>
    </source>
</evidence>